<dbReference type="Proteomes" id="UP000675920">
    <property type="component" value="Unplaced"/>
</dbReference>
<dbReference type="InterPro" id="IPR002549">
    <property type="entry name" value="AI-2E-like"/>
</dbReference>
<evidence type="ECO:0000313" key="8">
    <source>
        <dbReference type="RefSeq" id="WP_084545131.1"/>
    </source>
</evidence>
<evidence type="ECO:0000256" key="5">
    <source>
        <dbReference type="ARBA" id="ARBA00023136"/>
    </source>
</evidence>
<reference evidence="8" key="2">
    <citation type="journal article" date="2022" name="EMBO J.">
        <title>Cryo-EM structures of pentameric autoinducer-2 exporter from Escherichia coli reveal its transport mechanism.</title>
        <authorList>
            <person name="Khera R."/>
            <person name="Mehdipour A.R."/>
            <person name="Bolla J.R."/>
            <person name="Kahnt J."/>
            <person name="Welsch S."/>
            <person name="Ermler U."/>
            <person name="Muenke C."/>
            <person name="Robinson C.V."/>
            <person name="Hummer G."/>
            <person name="Xie H."/>
            <person name="Michel H."/>
        </authorList>
    </citation>
    <scope>NUCLEOTIDE SEQUENCE</scope>
</reference>
<feature type="transmembrane region" description="Helical" evidence="6">
    <location>
        <begin position="241"/>
        <end position="259"/>
    </location>
</feature>
<feature type="transmembrane region" description="Helical" evidence="6">
    <location>
        <begin position="157"/>
        <end position="176"/>
    </location>
</feature>
<keyword evidence="5 6" id="KW-0472">Membrane</keyword>
<feature type="transmembrane region" description="Helical" evidence="6">
    <location>
        <begin position="72"/>
        <end position="97"/>
    </location>
</feature>
<feature type="transmembrane region" description="Helical" evidence="6">
    <location>
        <begin position="306"/>
        <end position="335"/>
    </location>
</feature>
<organism evidence="7 8">
    <name type="scientific">Derxia gummosa DSM 723</name>
    <dbReference type="NCBI Taxonomy" id="1121388"/>
    <lineage>
        <taxon>Bacteria</taxon>
        <taxon>Pseudomonadati</taxon>
        <taxon>Pseudomonadota</taxon>
        <taxon>Betaproteobacteria</taxon>
        <taxon>Burkholderiales</taxon>
        <taxon>Alcaligenaceae</taxon>
        <taxon>Derxia</taxon>
    </lineage>
</organism>
<dbReference type="Pfam" id="PF01594">
    <property type="entry name" value="AI-2E_transport"/>
    <property type="match status" value="1"/>
</dbReference>
<protein>
    <submittedName>
        <fullName evidence="8">AI-2E family transporter</fullName>
    </submittedName>
</protein>
<dbReference type="GO" id="GO:0016020">
    <property type="term" value="C:membrane"/>
    <property type="evidence" value="ECO:0007669"/>
    <property type="project" value="UniProtKB-SubCell"/>
</dbReference>
<feature type="transmembrane region" description="Helical" evidence="6">
    <location>
        <begin position="265"/>
        <end position="285"/>
    </location>
</feature>
<keyword evidence="4 6" id="KW-1133">Transmembrane helix</keyword>
<evidence type="ECO:0000256" key="2">
    <source>
        <dbReference type="ARBA" id="ARBA00009773"/>
    </source>
</evidence>
<proteinExistence type="inferred from homology"/>
<evidence type="ECO:0000256" key="3">
    <source>
        <dbReference type="ARBA" id="ARBA00022692"/>
    </source>
</evidence>
<comment type="similarity">
    <text evidence="2">Belongs to the autoinducer-2 exporter (AI-2E) (TC 2.A.86) family.</text>
</comment>
<comment type="subcellular location">
    <subcellularLocation>
        <location evidence="1">Membrane</location>
        <topology evidence="1">Multi-pass membrane protein</topology>
    </subcellularLocation>
</comment>
<dbReference type="RefSeq" id="WP_084545131.1">
    <property type="nucleotide sequence ID" value="NZ_AXWS01000014.1"/>
</dbReference>
<dbReference type="OrthoDB" id="8113193at2"/>
<dbReference type="AlphaFoldDB" id="A0A8B6XBG3"/>
<reference evidence="8" key="1">
    <citation type="journal article" date="2010" name="J. Mol. Microbiol. Biotechnol.">
        <title>The autoinducer-2 exporter superfamily.</title>
        <authorList>
            <person name="Rettner R.E."/>
            <person name="Saier M.H. Jr."/>
        </authorList>
    </citation>
    <scope>NUCLEOTIDE SEQUENCE</scope>
</reference>
<keyword evidence="7" id="KW-1185">Reference proteome</keyword>
<evidence type="ECO:0000256" key="6">
    <source>
        <dbReference type="SAM" id="Phobius"/>
    </source>
</evidence>
<reference evidence="8" key="3">
    <citation type="submission" date="2025-08" db="UniProtKB">
        <authorList>
            <consortium name="RefSeq"/>
        </authorList>
    </citation>
    <scope>IDENTIFICATION</scope>
</reference>
<evidence type="ECO:0000256" key="4">
    <source>
        <dbReference type="ARBA" id="ARBA00022989"/>
    </source>
</evidence>
<accession>A0A8B6XBG3</accession>
<feature type="transmembrane region" description="Helical" evidence="6">
    <location>
        <begin position="23"/>
        <end position="51"/>
    </location>
</feature>
<keyword evidence="3 6" id="KW-0812">Transmembrane</keyword>
<name>A0A8B6XBG3_9BURK</name>
<sequence length="345" mass="36452">MIPVENAAPAPEGGKVGFTRCEAVGFGLVLAGLVFVLHFHLLAALFAGCLVHELVHLLAEHAPVQSRGRRKVIVIGVLTTVVVGGLVAAGLGLIAFARGPAMAEVIARSAEVLDQVRDALPERWAAYVPDGLDELRERGAELLRAHAAELQLAGRSAGLMVVHLLIGMIVGAMVSLREASRGFAGGPLAATLHRTLAAFGAAFRNVIFAQVRISAINTTMTAIYLAAILPLFGVQLPLLKTLIAFTFVIGLIPVAGNLISNTAIVLVALTHHPVTAAASLGYLIFIHKLEYFLNARIIGGRVHAHAWELLVAMLAFESVWGIGGLVAAPVVYAFVKSELVRVRLI</sequence>
<evidence type="ECO:0000313" key="7">
    <source>
        <dbReference type="Proteomes" id="UP000675920"/>
    </source>
</evidence>
<evidence type="ECO:0000256" key="1">
    <source>
        <dbReference type="ARBA" id="ARBA00004141"/>
    </source>
</evidence>
<feature type="transmembrane region" description="Helical" evidence="6">
    <location>
        <begin position="213"/>
        <end position="234"/>
    </location>
</feature>